<evidence type="ECO:0000313" key="4">
    <source>
        <dbReference type="Proteomes" id="UP000317369"/>
    </source>
</evidence>
<feature type="transmembrane region" description="Helical" evidence="1">
    <location>
        <begin position="50"/>
        <end position="69"/>
    </location>
</feature>
<evidence type="ECO:0000259" key="2">
    <source>
        <dbReference type="Pfam" id="PF02517"/>
    </source>
</evidence>
<keyword evidence="3" id="KW-0378">Hydrolase</keyword>
<keyword evidence="3" id="KW-0645">Protease</keyword>
<organism evidence="3 4">
    <name type="scientific">Poriferisphaera corsica</name>
    <dbReference type="NCBI Taxonomy" id="2528020"/>
    <lineage>
        <taxon>Bacteria</taxon>
        <taxon>Pseudomonadati</taxon>
        <taxon>Planctomycetota</taxon>
        <taxon>Phycisphaerae</taxon>
        <taxon>Phycisphaerales</taxon>
        <taxon>Phycisphaeraceae</taxon>
        <taxon>Poriferisphaera</taxon>
    </lineage>
</organism>
<dbReference type="Proteomes" id="UP000317369">
    <property type="component" value="Chromosome"/>
</dbReference>
<evidence type="ECO:0000313" key="3">
    <source>
        <dbReference type="EMBL" id="QDU32995.1"/>
    </source>
</evidence>
<dbReference type="OrthoDB" id="118729at2"/>
<evidence type="ECO:0000256" key="1">
    <source>
        <dbReference type="SAM" id="Phobius"/>
    </source>
</evidence>
<sequence length="294" mass="32749">MSLLILGQEVVEVEWFGVGVMAVFLCVSITLAVVAIVLRFMDAVRRWKMGLWVSGVILFLNWPQMWLMISGMAEVVEYPVLIVGIGLMICFVVSAWLLAWRLFVYGAGAASWLRVHEGGYVLLDQRMLGGRGRDKAWRRVFAGFGIGVLMCAVTIVAFAMMGVEMGDVLRQMVEQDTDRSTQVTGGLEVVIGVLSFITVAAIGEELMFRGLLLPWLAELFGWKPGKETGFWVSVLLVSFLWAVIHWPNTNMPAVKLTQIFLVSLVFCWMARKWGVESAIAGHLGLNWPTILFVS</sequence>
<gene>
    <name evidence="3" type="ORF">KS4_10340</name>
</gene>
<dbReference type="Pfam" id="PF02517">
    <property type="entry name" value="Rce1-like"/>
    <property type="match status" value="1"/>
</dbReference>
<feature type="transmembrane region" description="Helical" evidence="1">
    <location>
        <begin position="229"/>
        <end position="247"/>
    </location>
</feature>
<keyword evidence="4" id="KW-1185">Reference proteome</keyword>
<proteinExistence type="predicted"/>
<accession>A0A517YRZ7</accession>
<name>A0A517YRZ7_9BACT</name>
<dbReference type="EMBL" id="CP036425">
    <property type="protein sequence ID" value="QDU32995.1"/>
    <property type="molecule type" value="Genomic_DNA"/>
</dbReference>
<dbReference type="PANTHER" id="PTHR39430">
    <property type="entry name" value="MEMBRANE-ASSOCIATED PROTEASE-RELATED"/>
    <property type="match status" value="1"/>
</dbReference>
<reference evidence="3 4" key="1">
    <citation type="submission" date="2019-02" db="EMBL/GenBank/DDBJ databases">
        <title>Deep-cultivation of Planctomycetes and their phenomic and genomic characterization uncovers novel biology.</title>
        <authorList>
            <person name="Wiegand S."/>
            <person name="Jogler M."/>
            <person name="Boedeker C."/>
            <person name="Pinto D."/>
            <person name="Vollmers J."/>
            <person name="Rivas-Marin E."/>
            <person name="Kohn T."/>
            <person name="Peeters S.H."/>
            <person name="Heuer A."/>
            <person name="Rast P."/>
            <person name="Oberbeckmann S."/>
            <person name="Bunk B."/>
            <person name="Jeske O."/>
            <person name="Meyerdierks A."/>
            <person name="Storesund J.E."/>
            <person name="Kallscheuer N."/>
            <person name="Luecker S."/>
            <person name="Lage O.M."/>
            <person name="Pohl T."/>
            <person name="Merkel B.J."/>
            <person name="Hornburger P."/>
            <person name="Mueller R.-W."/>
            <person name="Bruemmer F."/>
            <person name="Labrenz M."/>
            <person name="Spormann A.M."/>
            <person name="Op den Camp H."/>
            <person name="Overmann J."/>
            <person name="Amann R."/>
            <person name="Jetten M.S.M."/>
            <person name="Mascher T."/>
            <person name="Medema M.H."/>
            <person name="Devos D.P."/>
            <person name="Kaster A.-K."/>
            <person name="Ovreas L."/>
            <person name="Rohde M."/>
            <person name="Galperin M.Y."/>
            <person name="Jogler C."/>
        </authorList>
    </citation>
    <scope>NUCLEOTIDE SEQUENCE [LARGE SCALE GENOMIC DNA]</scope>
    <source>
        <strain evidence="3 4">KS4</strain>
    </source>
</reference>
<keyword evidence="1" id="KW-0812">Transmembrane</keyword>
<keyword evidence="1" id="KW-1133">Transmembrane helix</keyword>
<dbReference type="KEGG" id="pcor:KS4_10340"/>
<dbReference type="GO" id="GO:0004175">
    <property type="term" value="F:endopeptidase activity"/>
    <property type="evidence" value="ECO:0007669"/>
    <property type="project" value="UniProtKB-ARBA"/>
</dbReference>
<dbReference type="AlphaFoldDB" id="A0A517YRZ7"/>
<feature type="domain" description="CAAX prenyl protease 2/Lysostaphin resistance protein A-like" evidence="2">
    <location>
        <begin position="189"/>
        <end position="287"/>
    </location>
</feature>
<dbReference type="PANTHER" id="PTHR39430:SF1">
    <property type="entry name" value="PROTEASE"/>
    <property type="match status" value="1"/>
</dbReference>
<dbReference type="GO" id="GO:0006508">
    <property type="term" value="P:proteolysis"/>
    <property type="evidence" value="ECO:0007669"/>
    <property type="project" value="UniProtKB-KW"/>
</dbReference>
<dbReference type="InterPro" id="IPR003675">
    <property type="entry name" value="Rce1/LyrA-like_dom"/>
</dbReference>
<feature type="transmembrane region" description="Helical" evidence="1">
    <location>
        <begin position="183"/>
        <end position="208"/>
    </location>
</feature>
<keyword evidence="1" id="KW-0472">Membrane</keyword>
<protein>
    <submittedName>
        <fullName evidence="3">CAAX amino terminal protease self-immunity</fullName>
    </submittedName>
</protein>
<dbReference type="GO" id="GO:0080120">
    <property type="term" value="P:CAAX-box protein maturation"/>
    <property type="evidence" value="ECO:0007669"/>
    <property type="project" value="UniProtKB-ARBA"/>
</dbReference>
<feature type="transmembrane region" description="Helical" evidence="1">
    <location>
        <begin position="140"/>
        <end position="163"/>
    </location>
</feature>
<feature type="transmembrane region" description="Helical" evidence="1">
    <location>
        <begin position="15"/>
        <end position="38"/>
    </location>
</feature>
<dbReference type="RefSeq" id="WP_145075410.1">
    <property type="nucleotide sequence ID" value="NZ_CP036425.1"/>
</dbReference>
<feature type="transmembrane region" description="Helical" evidence="1">
    <location>
        <begin position="81"/>
        <end position="104"/>
    </location>
</feature>